<evidence type="ECO:0000256" key="1">
    <source>
        <dbReference type="ARBA" id="ARBA00011003"/>
    </source>
</evidence>
<keyword evidence="4" id="KW-0808">Transferase</keyword>
<evidence type="ECO:0000256" key="5">
    <source>
        <dbReference type="ARBA" id="ARBA00022741"/>
    </source>
</evidence>
<dbReference type="Pfam" id="PF16575">
    <property type="entry name" value="CLP1_P"/>
    <property type="match status" value="1"/>
</dbReference>
<evidence type="ECO:0000313" key="12">
    <source>
        <dbReference type="EMBL" id="TPX49764.1"/>
    </source>
</evidence>
<dbReference type="GO" id="GO:0005634">
    <property type="term" value="C:nucleus"/>
    <property type="evidence" value="ECO:0007669"/>
    <property type="project" value="TreeGrafter"/>
</dbReference>
<evidence type="ECO:0000259" key="10">
    <source>
        <dbReference type="Pfam" id="PF16575"/>
    </source>
</evidence>
<dbReference type="GO" id="GO:0005524">
    <property type="term" value="F:ATP binding"/>
    <property type="evidence" value="ECO:0007669"/>
    <property type="project" value="UniProtKB-KW"/>
</dbReference>
<dbReference type="InterPro" id="IPR032319">
    <property type="entry name" value="CLP1_P"/>
</dbReference>
<dbReference type="GO" id="GO:0000448">
    <property type="term" value="P:cleavage in ITS2 between 5.8S rRNA and LSU-rRNA of tricistronic rRNA transcript (SSU-rRNA, 5.8S rRNA, LSU-rRNA)"/>
    <property type="evidence" value="ECO:0007669"/>
    <property type="project" value="TreeGrafter"/>
</dbReference>
<keyword evidence="5" id="KW-0547">Nucleotide-binding</keyword>
<dbReference type="Gene3D" id="3.40.50.300">
    <property type="entry name" value="P-loop containing nucleotide triphosphate hydrolases"/>
    <property type="match status" value="1"/>
</dbReference>
<reference evidence="12 13" key="1">
    <citation type="journal article" date="2019" name="Sci. Rep.">
        <title>Comparative genomics of chytrid fungi reveal insights into the obligate biotrophic and pathogenic lifestyle of Synchytrium endobioticum.</title>
        <authorList>
            <person name="van de Vossenberg B.T.L.H."/>
            <person name="Warris S."/>
            <person name="Nguyen H.D.T."/>
            <person name="van Gent-Pelzer M.P.E."/>
            <person name="Joly D.L."/>
            <person name="van de Geest H.C."/>
            <person name="Bonants P.J.M."/>
            <person name="Smith D.S."/>
            <person name="Levesque C.A."/>
            <person name="van der Lee T.A.J."/>
        </authorList>
    </citation>
    <scope>NUCLEOTIDE SEQUENCE [LARGE SCALE GENOMIC DNA]</scope>
    <source>
        <strain evidence="12 13">MB42</strain>
    </source>
</reference>
<feature type="region of interest" description="Disordered" evidence="9">
    <location>
        <begin position="67"/>
        <end position="105"/>
    </location>
</feature>
<sequence>MDVCGNTKYYPPTLCIHRAVKLQPVIQETAIMSMNKRKSGSNTTSAVGIPSSSNPFSLLRNIKKVKSDGDGTATSSCDASLPDQAPSAPENGTTETDKVIPPSRPDQLPYDGGFMGVSYVINAPLSTFVPSSCTYKNDPNTQMAVLAMQPGQTLCFKGSILICPLRGAVSILGALLMAEADFFLSGNSPKVHEPSQSKAMNFYRALSPKSSSLIVIKALECTSASHHQRRAPVTMDVDASIIQNLVKKLNPPVESILVLVKSCIDDAIEGLERAMPQLSHLFTNPVRASRNVDEQDGTSNNEIVSGIRGFTPVLASSSSTDASIATLNGIRIPGSWTDAVEDIIKSSILDTVTVCVIGSKHVGKSTFSRYLTNCLLNNSENVAYLDADLGQPELSPVSTVSLHSLSTYLLGPPFTHLHMSSSESASTAKSVFLGATTPKDEPDAYLDALSELIRARNELKQYRGLPCVVNTCGWVKGMGYDLLVHFILQLKPTHIIHLVDETTPNKNLPPDFGRILSLRASNGNNGAQAIYTVPRIVNVEGFDEISMRSKFGAQDQRLLNLQTYFTTTSSLQTSVESSYTHPIQAQPCSISLSSTPMKIQFIHGTVPFQHTLRALNGSIVGLVIDKNRYDDPLMNSTTDNNSEDGTNVPILPLKLISNTTPLPSKHLHCVGLGLIRSIDFQAESNDITLYIHTPVALDLLQDVNLIIRGCGVEVPVSLLVNDFGAKSESRRGVFPSEIPYVMESGMVDEGIGALPRKVTHRRGFIK</sequence>
<keyword evidence="7" id="KW-0067">ATP-binding</keyword>
<dbReference type="GO" id="GO:0051731">
    <property type="term" value="F:polynucleotide 5'-hydroxyl-kinase activity"/>
    <property type="evidence" value="ECO:0007669"/>
    <property type="project" value="InterPro"/>
</dbReference>
<evidence type="ECO:0000256" key="7">
    <source>
        <dbReference type="ARBA" id="ARBA00022840"/>
    </source>
</evidence>
<evidence type="ECO:0000256" key="9">
    <source>
        <dbReference type="SAM" id="MobiDB-lite"/>
    </source>
</evidence>
<evidence type="ECO:0000256" key="6">
    <source>
        <dbReference type="ARBA" id="ARBA00022777"/>
    </source>
</evidence>
<feature type="domain" description="NOL9 N-terminal" evidence="11">
    <location>
        <begin position="134"/>
        <end position="287"/>
    </location>
</feature>
<evidence type="ECO:0000256" key="3">
    <source>
        <dbReference type="ARBA" id="ARBA00019824"/>
    </source>
</evidence>
<keyword evidence="13" id="KW-1185">Reference proteome</keyword>
<evidence type="ECO:0000256" key="2">
    <source>
        <dbReference type="ARBA" id="ARBA00018706"/>
    </source>
</evidence>
<name>A0A507DDT6_9FUNG</name>
<comment type="caution">
    <text evidence="12">The sequence shown here is derived from an EMBL/GenBank/DDBJ whole genome shotgun (WGS) entry which is preliminary data.</text>
</comment>
<accession>A0A507DDT6</accession>
<organism evidence="12 13">
    <name type="scientific">Synchytrium endobioticum</name>
    <dbReference type="NCBI Taxonomy" id="286115"/>
    <lineage>
        <taxon>Eukaryota</taxon>
        <taxon>Fungi</taxon>
        <taxon>Fungi incertae sedis</taxon>
        <taxon>Chytridiomycota</taxon>
        <taxon>Chytridiomycota incertae sedis</taxon>
        <taxon>Chytridiomycetes</taxon>
        <taxon>Synchytriales</taxon>
        <taxon>Synchytriaceae</taxon>
        <taxon>Synchytrium</taxon>
    </lineage>
</organism>
<dbReference type="PANTHER" id="PTHR12755:SF3">
    <property type="entry name" value="POLYNUCLEOTIDE 5'-HYDROXYL-KINASE NOL9"/>
    <property type="match status" value="1"/>
</dbReference>
<protein>
    <recommendedName>
        <fullName evidence="3">Polynucleotide 5'-hydroxyl-kinase GRC3</fullName>
    </recommendedName>
    <alternativeName>
        <fullName evidence="8">Polynucleotide 5'-hydroxyl-kinase NOL9</fullName>
    </alternativeName>
    <alternativeName>
        <fullName evidence="2">Polynucleotide 5'-hydroxyl-kinase grc3</fullName>
    </alternativeName>
</protein>
<evidence type="ECO:0000313" key="13">
    <source>
        <dbReference type="Proteomes" id="UP000317494"/>
    </source>
</evidence>
<dbReference type="InterPro" id="IPR027417">
    <property type="entry name" value="P-loop_NTPase"/>
</dbReference>
<dbReference type="InterPro" id="IPR045116">
    <property type="entry name" value="Clp1/Grc3"/>
</dbReference>
<evidence type="ECO:0000259" key="11">
    <source>
        <dbReference type="Pfam" id="PF24419"/>
    </source>
</evidence>
<dbReference type="InterPro" id="IPR057573">
    <property type="entry name" value="NOL9_N"/>
</dbReference>
<dbReference type="EMBL" id="QEAN01000077">
    <property type="protein sequence ID" value="TPX49764.1"/>
    <property type="molecule type" value="Genomic_DNA"/>
</dbReference>
<dbReference type="PANTHER" id="PTHR12755">
    <property type="entry name" value="CLEAVAGE/POLYADENYLATION FACTOR IA SUBUNIT CLP1P"/>
    <property type="match status" value="1"/>
</dbReference>
<dbReference type="Proteomes" id="UP000317494">
    <property type="component" value="Unassembled WGS sequence"/>
</dbReference>
<proteinExistence type="inferred from homology"/>
<keyword evidence="6" id="KW-0418">Kinase</keyword>
<evidence type="ECO:0000256" key="8">
    <source>
        <dbReference type="ARBA" id="ARBA00071212"/>
    </source>
</evidence>
<dbReference type="AlphaFoldDB" id="A0A507DDT6"/>
<evidence type="ECO:0000256" key="4">
    <source>
        <dbReference type="ARBA" id="ARBA00022679"/>
    </source>
</evidence>
<dbReference type="STRING" id="286115.A0A507DDT6"/>
<comment type="similarity">
    <text evidence="1">Belongs to the Clp1 family. NOL9/GRC3 subfamily.</text>
</comment>
<feature type="domain" description="Clp1 P-loop" evidence="10">
    <location>
        <begin position="358"/>
        <end position="505"/>
    </location>
</feature>
<gene>
    <name evidence="12" type="ORF">SeMB42_g02489</name>
</gene>
<dbReference type="Pfam" id="PF24419">
    <property type="entry name" value="Cupin_NOL9"/>
    <property type="match status" value="1"/>
</dbReference>
<dbReference type="VEuPathDB" id="FungiDB:SeMB42_g02489"/>